<comment type="caution">
    <text evidence="2">The sequence shown here is derived from an EMBL/GenBank/DDBJ whole genome shotgun (WGS) entry which is preliminary data.</text>
</comment>
<evidence type="ECO:0008006" key="4">
    <source>
        <dbReference type="Google" id="ProtNLM"/>
    </source>
</evidence>
<dbReference type="Proteomes" id="UP001147653">
    <property type="component" value="Unassembled WGS sequence"/>
</dbReference>
<dbReference type="EMBL" id="JAPDDP010000038">
    <property type="protein sequence ID" value="MDA0182588.1"/>
    <property type="molecule type" value="Genomic_DNA"/>
</dbReference>
<feature type="chain" id="PRO_5040780647" description="LppX_LprAFG lipoprotein" evidence="1">
    <location>
        <begin position="20"/>
        <end position="285"/>
    </location>
</feature>
<keyword evidence="3" id="KW-1185">Reference proteome</keyword>
<name>A0A9X3NA35_9ACTN</name>
<keyword evidence="1" id="KW-0732">Signal</keyword>
<evidence type="ECO:0000313" key="3">
    <source>
        <dbReference type="Proteomes" id="UP001147653"/>
    </source>
</evidence>
<organism evidence="2 3">
    <name type="scientific">Solirubrobacter phytolaccae</name>
    <dbReference type="NCBI Taxonomy" id="1404360"/>
    <lineage>
        <taxon>Bacteria</taxon>
        <taxon>Bacillati</taxon>
        <taxon>Actinomycetota</taxon>
        <taxon>Thermoleophilia</taxon>
        <taxon>Solirubrobacterales</taxon>
        <taxon>Solirubrobacteraceae</taxon>
        <taxon>Solirubrobacter</taxon>
    </lineage>
</organism>
<feature type="signal peptide" evidence="1">
    <location>
        <begin position="1"/>
        <end position="19"/>
    </location>
</feature>
<proteinExistence type="predicted"/>
<dbReference type="RefSeq" id="WP_270026959.1">
    <property type="nucleotide sequence ID" value="NZ_JAPDDP010000038.1"/>
</dbReference>
<dbReference type="Gene3D" id="2.50.20.20">
    <property type="match status" value="1"/>
</dbReference>
<evidence type="ECO:0000313" key="2">
    <source>
        <dbReference type="EMBL" id="MDA0182588.1"/>
    </source>
</evidence>
<reference evidence="2" key="1">
    <citation type="submission" date="2022-10" db="EMBL/GenBank/DDBJ databases">
        <title>The WGS of Solirubrobacter phytolaccae KCTC 29190.</title>
        <authorList>
            <person name="Jiang Z."/>
        </authorList>
    </citation>
    <scope>NUCLEOTIDE SEQUENCE</scope>
    <source>
        <strain evidence="2">KCTC 29190</strain>
    </source>
</reference>
<evidence type="ECO:0000256" key="1">
    <source>
        <dbReference type="SAM" id="SignalP"/>
    </source>
</evidence>
<gene>
    <name evidence="2" type="ORF">OJ997_19920</name>
</gene>
<protein>
    <recommendedName>
        <fullName evidence="4">LppX_LprAFG lipoprotein</fullName>
    </recommendedName>
</protein>
<sequence>MRFLGVLLATALLAAGCGADGSERASATSDARELLSATVNNLGSLQSATLDAKLDAAAGQQETQVAVRGPFEVGKKGETPRFAVSADVTAAGQKQTVGATSTGESAFVTLQGKTYEVPSMLAGQLTAGLEQALGQGGPLINIDLKRWVPNPVNAGTAEVGGVETIKLTGPADVRKVIADVNLLAGQLSALQLPGAGTNGKLPSKIPAEAADEVKDLTVTVYTGAEDQVLRRLVVEGTAATGNGRALLDLTLTKVGEDQDIAAPKGARPFAELLAQLQAGGSVFGG</sequence>
<dbReference type="AlphaFoldDB" id="A0A9X3NA35"/>
<accession>A0A9X3NA35</accession>
<dbReference type="PROSITE" id="PS51257">
    <property type="entry name" value="PROKAR_LIPOPROTEIN"/>
    <property type="match status" value="1"/>
</dbReference>